<feature type="region of interest" description="Disordered" evidence="1">
    <location>
        <begin position="557"/>
        <end position="576"/>
    </location>
</feature>
<proteinExistence type="predicted"/>
<feature type="region of interest" description="Disordered" evidence="1">
    <location>
        <begin position="592"/>
        <end position="644"/>
    </location>
</feature>
<feature type="region of interest" description="Disordered" evidence="1">
    <location>
        <begin position="498"/>
        <end position="527"/>
    </location>
</feature>
<evidence type="ECO:0000313" key="3">
    <source>
        <dbReference type="EMBL" id="NEG90228.1"/>
    </source>
</evidence>
<comment type="caution">
    <text evidence="3">The sequence shown here is derived from an EMBL/GenBank/DDBJ whole genome shotgun (WGS) entry which is preliminary data.</text>
</comment>
<gene>
    <name evidence="3" type="ORF">GFD25_09580</name>
</gene>
<feature type="compositionally biased region" description="Polar residues" evidence="1">
    <location>
        <begin position="566"/>
        <end position="576"/>
    </location>
</feature>
<feature type="signal peptide" evidence="2">
    <location>
        <begin position="1"/>
        <end position="19"/>
    </location>
</feature>
<accession>A0A6N9Z6I4</accession>
<evidence type="ECO:0000256" key="2">
    <source>
        <dbReference type="SAM" id="SignalP"/>
    </source>
</evidence>
<dbReference type="AlphaFoldDB" id="A0A6N9Z6I4"/>
<evidence type="ECO:0008006" key="5">
    <source>
        <dbReference type="Google" id="ProtNLM"/>
    </source>
</evidence>
<dbReference type="EMBL" id="WHZW01000020">
    <property type="protein sequence ID" value="NEG90228.1"/>
    <property type="molecule type" value="Genomic_DNA"/>
</dbReference>
<sequence length="722" mass="73026">MIRVGRFLTQVGASALSLAMTLAMLSAGGSGVGLANASDARSASQYLGTAVYGALSADDSGAGGLYLRGGRSDSVRRIPVGQEALPWSVHVAYSLDGPQTDAATVDGANGLVGVHVTVTRNELASHDIAQAASALVPVVTFTIPAEVGDDLSTSDGTTVTTDGSNHVIVAVGDDRTLSADHDGALDGLLDADGLDVTQSGTDDDTVLDLNVYVNATRFTMSTITLAAIPATDAASFATQTAQLSSDAATLADRMTGASDQHNDDLIAQLTELRDRERALADSTIAERSAAHKQAFDAYMAAYVGSYTTHLSGSISTKTQMTALIGTAGELTGDTPLAKAVVDLANAVNAVSAAHRHAGAADEVDAIIRRIRQQGVNGLADELEQEAGRESQLGSSGYAAGQSQLSQAMIPYSMAYTDTYTEHLSELTGGTSAGAAAYQEQAIAQTNSSFTTDADLKADQASVDAAMAALATASEHTGKAQAIRQLLLRFEDRFEAGDTDVAANGGSDGSAVATGRSGLSGAIGKTEEPKIGVNGAGIAAVAEAARLKALHAAREKAANKARQKAQSDGQESSLVDDQVSMSKDDVMSFAGGVASLGGGTKEKSSDSGSGSSSDAGEADGSDASDSSGDSGDTSTAGKTDDATTVDETPSVAFGFQGLYPASLLRPDASASLDETLLIGDASGMITAAAKALADGGSLGDLASRHDASADAAGTRFLLVFRTL</sequence>
<organism evidence="3 4">
    <name type="scientific">Bifidobacterium aerophilum</name>
    <dbReference type="NCBI Taxonomy" id="1798155"/>
    <lineage>
        <taxon>Bacteria</taxon>
        <taxon>Bacillati</taxon>
        <taxon>Actinomycetota</taxon>
        <taxon>Actinomycetes</taxon>
        <taxon>Bifidobacteriales</taxon>
        <taxon>Bifidobacteriaceae</taxon>
        <taxon>Bifidobacterium</taxon>
    </lineage>
</organism>
<evidence type="ECO:0000313" key="4">
    <source>
        <dbReference type="Proteomes" id="UP000469194"/>
    </source>
</evidence>
<keyword evidence="4" id="KW-1185">Reference proteome</keyword>
<dbReference type="RefSeq" id="WP_163232278.1">
    <property type="nucleotide sequence ID" value="NZ_WHZW01000020.1"/>
</dbReference>
<keyword evidence="2" id="KW-0732">Signal</keyword>
<evidence type="ECO:0000256" key="1">
    <source>
        <dbReference type="SAM" id="MobiDB-lite"/>
    </source>
</evidence>
<feature type="chain" id="PRO_5039696167" description="Tubuliform spidroin" evidence="2">
    <location>
        <begin position="20"/>
        <end position="722"/>
    </location>
</feature>
<name>A0A6N9Z6I4_9BIFI</name>
<protein>
    <recommendedName>
        <fullName evidence="5">Tubuliform spidroin</fullName>
    </recommendedName>
</protein>
<feature type="compositionally biased region" description="Low complexity" evidence="1">
    <location>
        <begin position="622"/>
        <end position="636"/>
    </location>
</feature>
<feature type="compositionally biased region" description="Low complexity" evidence="1">
    <location>
        <begin position="605"/>
        <end position="614"/>
    </location>
</feature>
<dbReference type="Proteomes" id="UP000469194">
    <property type="component" value="Unassembled WGS sequence"/>
</dbReference>
<reference evidence="3 4" key="1">
    <citation type="submission" date="2019-10" db="EMBL/GenBank/DDBJ databases">
        <title>Bifidobacterium from non-human primates.</title>
        <authorList>
            <person name="Modesto M."/>
        </authorList>
    </citation>
    <scope>NUCLEOTIDE SEQUENCE [LARGE SCALE GENOMIC DNA]</scope>
    <source>
        <strain evidence="3 4">TRE17</strain>
    </source>
</reference>